<keyword evidence="3" id="KW-1185">Reference proteome</keyword>
<evidence type="ECO:0000313" key="2">
    <source>
        <dbReference type="EMBL" id="GIY96212.1"/>
    </source>
</evidence>
<organism evidence="2 3">
    <name type="scientific">Caerostris extrusa</name>
    <name type="common">Bark spider</name>
    <name type="synonym">Caerostris bankana</name>
    <dbReference type="NCBI Taxonomy" id="172846"/>
    <lineage>
        <taxon>Eukaryota</taxon>
        <taxon>Metazoa</taxon>
        <taxon>Ecdysozoa</taxon>
        <taxon>Arthropoda</taxon>
        <taxon>Chelicerata</taxon>
        <taxon>Arachnida</taxon>
        <taxon>Araneae</taxon>
        <taxon>Araneomorphae</taxon>
        <taxon>Entelegynae</taxon>
        <taxon>Araneoidea</taxon>
        <taxon>Araneidae</taxon>
        <taxon>Caerostris</taxon>
    </lineage>
</organism>
<reference evidence="2 3" key="1">
    <citation type="submission" date="2021-06" db="EMBL/GenBank/DDBJ databases">
        <title>Caerostris extrusa draft genome.</title>
        <authorList>
            <person name="Kono N."/>
            <person name="Arakawa K."/>
        </authorList>
    </citation>
    <scope>NUCLEOTIDE SEQUENCE [LARGE SCALE GENOMIC DNA]</scope>
</reference>
<dbReference type="EMBL" id="BPLR01018019">
    <property type="protein sequence ID" value="GIY96212.1"/>
    <property type="molecule type" value="Genomic_DNA"/>
</dbReference>
<sequence>MKEEKKKKKKEKEKPPQNIKEKQQKIVRYCPEPANLTSAIIRFFWLDIKRKARSLKRTPKNTTAATNKRLGFTHKCRVLGRYFDQDDASCRAPKKHFPPENGSRVQIGQPECGWVEILTVELLGTECGTECGWVEILTVELFGTECGWVEILTVELLGTEYGWVEILTVELLVETDCGVVELSVVGLKF</sequence>
<evidence type="ECO:0000256" key="1">
    <source>
        <dbReference type="SAM" id="MobiDB-lite"/>
    </source>
</evidence>
<feature type="compositionally biased region" description="Basic residues" evidence="1">
    <location>
        <begin position="1"/>
        <end position="11"/>
    </location>
</feature>
<comment type="caution">
    <text evidence="2">The sequence shown here is derived from an EMBL/GenBank/DDBJ whole genome shotgun (WGS) entry which is preliminary data.</text>
</comment>
<accession>A0AAV4XNL3</accession>
<proteinExistence type="predicted"/>
<evidence type="ECO:0000313" key="3">
    <source>
        <dbReference type="Proteomes" id="UP001054945"/>
    </source>
</evidence>
<feature type="compositionally biased region" description="Basic and acidic residues" evidence="1">
    <location>
        <begin position="12"/>
        <end position="22"/>
    </location>
</feature>
<dbReference type="AlphaFoldDB" id="A0AAV4XNL3"/>
<gene>
    <name evidence="2" type="ORF">CEXT_635551</name>
</gene>
<feature type="region of interest" description="Disordered" evidence="1">
    <location>
        <begin position="1"/>
        <end position="22"/>
    </location>
</feature>
<dbReference type="Proteomes" id="UP001054945">
    <property type="component" value="Unassembled WGS sequence"/>
</dbReference>
<protein>
    <submittedName>
        <fullName evidence="2">Uncharacterized protein</fullName>
    </submittedName>
</protein>
<name>A0AAV4XNL3_CAEEX</name>